<dbReference type="Gene3D" id="2.160.20.10">
    <property type="entry name" value="Single-stranded right-handed beta-helix, Pectin lyase-like"/>
    <property type="match status" value="1"/>
</dbReference>
<sequence length="487" mass="49820">MFVRSVLFVALTGGASMATAATFTVSNLADGGAGSLRDAVAQANAAPGADTIVFQPGLAGTIALAGGQITIADSVTIAGPGKHLVRIDAAGTSRVFQLDNPNGQPKTFAISGLSVSGGAINSGGQDSGGGLFYEDSGGDQITLTDMAFNANTAGRKGGAISVSGAGLRLVRVDLIDNHVRDGFQPSGGALYYDRGLVQLEHCRVIGNTAELNAGGIRLSSPGVSAIISDSLIQDNTATHTGGGILADRMNQLTIARSAFVGNVTGQPYGGGLYLAAVTDAGSPQNVIENTTFSDNRSLHDSGRGSALALWSGNLTLRNSTIADNKTGPQTAPTGNSGGAVWVGNGATTRLTLQSTLFAGNTHGNQGGRSDLTRLQGSPDSLLDADHNAFETMPDAGTINGLNQANLFAINAQLQPLTTSHGRGFVPLHPIARTSPVVDQGINPGNLLNDQRGPGFHRAFSWPNNPNGVPDVGAYELYGDTIFRNGFE</sequence>
<dbReference type="Pfam" id="PF13229">
    <property type="entry name" value="Beta_helix"/>
    <property type="match status" value="1"/>
</dbReference>
<evidence type="ECO:0000256" key="1">
    <source>
        <dbReference type="SAM" id="SignalP"/>
    </source>
</evidence>
<dbReference type="NCBIfam" id="NF041518">
    <property type="entry name" value="choice_anch_Q"/>
    <property type="match status" value="1"/>
</dbReference>
<comment type="caution">
    <text evidence="3">The sequence shown here is derived from an EMBL/GenBank/DDBJ whole genome shotgun (WGS) entry which is preliminary data.</text>
</comment>
<dbReference type="SUPFAM" id="SSF51126">
    <property type="entry name" value="Pectin lyase-like"/>
    <property type="match status" value="1"/>
</dbReference>
<organism evidence="3 4">
    <name type="scientific">Rhodanobacter denitrificans</name>
    <dbReference type="NCBI Taxonomy" id="666685"/>
    <lineage>
        <taxon>Bacteria</taxon>
        <taxon>Pseudomonadati</taxon>
        <taxon>Pseudomonadota</taxon>
        <taxon>Gammaproteobacteria</taxon>
        <taxon>Lysobacterales</taxon>
        <taxon>Rhodanobacteraceae</taxon>
        <taxon>Rhodanobacter</taxon>
    </lineage>
</organism>
<dbReference type="InterPro" id="IPR039448">
    <property type="entry name" value="Beta_helix"/>
</dbReference>
<gene>
    <name evidence="3" type="ORF">DI564_10940</name>
</gene>
<protein>
    <recommendedName>
        <fullName evidence="2">Right handed beta helix domain-containing protein</fullName>
    </recommendedName>
</protein>
<dbReference type="InterPro" id="IPR012334">
    <property type="entry name" value="Pectin_lyas_fold"/>
</dbReference>
<keyword evidence="1" id="KW-0732">Signal</keyword>
<evidence type="ECO:0000259" key="2">
    <source>
        <dbReference type="Pfam" id="PF13229"/>
    </source>
</evidence>
<dbReference type="SMART" id="SM00710">
    <property type="entry name" value="PbH1"/>
    <property type="match status" value="5"/>
</dbReference>
<feature type="chain" id="PRO_5016008420" description="Right handed beta helix domain-containing protein" evidence="1">
    <location>
        <begin position="21"/>
        <end position="487"/>
    </location>
</feature>
<dbReference type="Proteomes" id="UP000249046">
    <property type="component" value="Unassembled WGS sequence"/>
</dbReference>
<dbReference type="InterPro" id="IPR006626">
    <property type="entry name" value="PbH1"/>
</dbReference>
<evidence type="ECO:0000313" key="4">
    <source>
        <dbReference type="Proteomes" id="UP000249046"/>
    </source>
</evidence>
<dbReference type="InterPro" id="IPR011050">
    <property type="entry name" value="Pectin_lyase_fold/virulence"/>
</dbReference>
<reference evidence="3 4" key="1">
    <citation type="submission" date="2017-08" db="EMBL/GenBank/DDBJ databases">
        <title>Infants hospitalized years apart are colonized by the same room-sourced microbial strains.</title>
        <authorList>
            <person name="Brooks B."/>
            <person name="Olm M.R."/>
            <person name="Firek B.A."/>
            <person name="Baker R."/>
            <person name="Thomas B.C."/>
            <person name="Morowitz M.J."/>
            <person name="Banfield J.F."/>
        </authorList>
    </citation>
    <scope>NUCLEOTIDE SEQUENCE [LARGE SCALE GENOMIC DNA]</scope>
    <source>
        <strain evidence="3">S2_005_003_R2_42</strain>
    </source>
</reference>
<feature type="domain" description="Right handed beta helix" evidence="2">
    <location>
        <begin position="160"/>
        <end position="347"/>
    </location>
</feature>
<evidence type="ECO:0000313" key="3">
    <source>
        <dbReference type="EMBL" id="PZQ14066.1"/>
    </source>
</evidence>
<feature type="signal peptide" evidence="1">
    <location>
        <begin position="1"/>
        <end position="20"/>
    </location>
</feature>
<dbReference type="EMBL" id="QFPO01000008">
    <property type="protein sequence ID" value="PZQ14066.1"/>
    <property type="molecule type" value="Genomic_DNA"/>
</dbReference>
<dbReference type="InterPro" id="IPR059226">
    <property type="entry name" value="Choice_anch_Q_dom"/>
</dbReference>
<proteinExistence type="predicted"/>
<dbReference type="PANTHER" id="PTHR11319:SF35">
    <property type="entry name" value="OUTER MEMBRANE PROTEIN PMPC-RELATED"/>
    <property type="match status" value="1"/>
</dbReference>
<dbReference type="AlphaFoldDB" id="A0A2W5KAC8"/>
<dbReference type="PANTHER" id="PTHR11319">
    <property type="entry name" value="G PROTEIN-COUPLED RECEPTOR-RELATED"/>
    <property type="match status" value="1"/>
</dbReference>
<name>A0A2W5KAC8_9GAMM</name>
<accession>A0A2W5KAC8</accession>